<sequence>MYPLPPLSISPSQCPFRSIPYTGVTVCSFGFSSFSLIFFHLLFTFDYPIRLFPLDVSLLTPGPMWTEIKFLHQTLGPDLVDVRRDRLSLFHDG</sequence>
<comment type="caution">
    <text evidence="2">The sequence shown here is derived from an EMBL/GenBank/DDBJ whole genome shotgun (WGS) entry which is preliminary data.</text>
</comment>
<evidence type="ECO:0000313" key="2">
    <source>
        <dbReference type="EMBL" id="PLB51126.1"/>
    </source>
</evidence>
<protein>
    <submittedName>
        <fullName evidence="2">Uncharacterized protein</fullName>
    </submittedName>
</protein>
<dbReference type="Proteomes" id="UP000234275">
    <property type="component" value="Unassembled WGS sequence"/>
</dbReference>
<gene>
    <name evidence="2" type="ORF">P170DRAFT_160617</name>
</gene>
<proteinExistence type="predicted"/>
<keyword evidence="1" id="KW-0472">Membrane</keyword>
<dbReference type="GeneID" id="36550265"/>
<dbReference type="RefSeq" id="XP_024706428.1">
    <property type="nucleotide sequence ID" value="XM_024842568.1"/>
</dbReference>
<dbReference type="AlphaFoldDB" id="A0A2I2GDY9"/>
<evidence type="ECO:0000313" key="3">
    <source>
        <dbReference type="Proteomes" id="UP000234275"/>
    </source>
</evidence>
<accession>A0A2I2GDY9</accession>
<keyword evidence="1" id="KW-1133">Transmembrane helix</keyword>
<dbReference type="VEuPathDB" id="FungiDB:P170DRAFT_160617"/>
<organism evidence="2 3">
    <name type="scientific">Aspergillus steynii IBT 23096</name>
    <dbReference type="NCBI Taxonomy" id="1392250"/>
    <lineage>
        <taxon>Eukaryota</taxon>
        <taxon>Fungi</taxon>
        <taxon>Dikarya</taxon>
        <taxon>Ascomycota</taxon>
        <taxon>Pezizomycotina</taxon>
        <taxon>Eurotiomycetes</taxon>
        <taxon>Eurotiomycetidae</taxon>
        <taxon>Eurotiales</taxon>
        <taxon>Aspergillaceae</taxon>
        <taxon>Aspergillus</taxon>
        <taxon>Aspergillus subgen. Circumdati</taxon>
    </lineage>
</organism>
<evidence type="ECO:0000256" key="1">
    <source>
        <dbReference type="SAM" id="Phobius"/>
    </source>
</evidence>
<keyword evidence="1" id="KW-0812">Transmembrane</keyword>
<reference evidence="2 3" key="1">
    <citation type="submission" date="2016-12" db="EMBL/GenBank/DDBJ databases">
        <title>The genomes of Aspergillus section Nigri reveals drivers in fungal speciation.</title>
        <authorList>
            <consortium name="DOE Joint Genome Institute"/>
            <person name="Vesth T.C."/>
            <person name="Nybo J."/>
            <person name="Theobald S."/>
            <person name="Brandl J."/>
            <person name="Frisvad J.C."/>
            <person name="Nielsen K.F."/>
            <person name="Lyhne E.K."/>
            <person name="Kogle M.E."/>
            <person name="Kuo A."/>
            <person name="Riley R."/>
            <person name="Clum A."/>
            <person name="Nolan M."/>
            <person name="Lipzen A."/>
            <person name="Salamov A."/>
            <person name="Henrissat B."/>
            <person name="Wiebenga A."/>
            <person name="De Vries R.P."/>
            <person name="Grigoriev I.V."/>
            <person name="Mortensen U.H."/>
            <person name="Andersen M.R."/>
            <person name="Baker S.E."/>
        </authorList>
    </citation>
    <scope>NUCLEOTIDE SEQUENCE [LARGE SCALE GENOMIC DNA]</scope>
    <source>
        <strain evidence="2 3">IBT 23096</strain>
    </source>
</reference>
<keyword evidence="3" id="KW-1185">Reference proteome</keyword>
<name>A0A2I2GDY9_9EURO</name>
<feature type="transmembrane region" description="Helical" evidence="1">
    <location>
        <begin position="20"/>
        <end position="43"/>
    </location>
</feature>
<dbReference type="EMBL" id="MSFO01000003">
    <property type="protein sequence ID" value="PLB51126.1"/>
    <property type="molecule type" value="Genomic_DNA"/>
</dbReference>